<dbReference type="InterPro" id="IPR013785">
    <property type="entry name" value="Aldolase_TIM"/>
</dbReference>
<evidence type="ECO:0000313" key="3">
    <source>
        <dbReference type="Proteomes" id="UP000887566"/>
    </source>
</evidence>
<feature type="domain" description="Glycoside-hydrolase family GH114 TIM-barrel" evidence="2">
    <location>
        <begin position="25"/>
        <end position="264"/>
    </location>
</feature>
<evidence type="ECO:0000259" key="2">
    <source>
        <dbReference type="Pfam" id="PF03537"/>
    </source>
</evidence>
<keyword evidence="1" id="KW-0732">Signal</keyword>
<proteinExistence type="predicted"/>
<name>A0A914W431_9BILA</name>
<dbReference type="InterPro" id="IPR017853">
    <property type="entry name" value="GH"/>
</dbReference>
<accession>A0A914W431</accession>
<dbReference type="Gene3D" id="3.20.20.70">
    <property type="entry name" value="Aldolase class I"/>
    <property type="match status" value="1"/>
</dbReference>
<evidence type="ECO:0000256" key="1">
    <source>
        <dbReference type="SAM" id="SignalP"/>
    </source>
</evidence>
<keyword evidence="3" id="KW-1185">Reference proteome</keyword>
<feature type="chain" id="PRO_5038101658" evidence="1">
    <location>
        <begin position="19"/>
        <end position="271"/>
    </location>
</feature>
<feature type="signal peptide" evidence="1">
    <location>
        <begin position="1"/>
        <end position="18"/>
    </location>
</feature>
<dbReference type="Pfam" id="PF03537">
    <property type="entry name" value="Glyco_hydro_114"/>
    <property type="match status" value="1"/>
</dbReference>
<sequence length="271" mass="30337">MSFQQCCFLLTVLCRATGTLNSVAWYYQYSVPVLQLSQFDVVVVSPSSNLNPATVTGKTKYFAYASLGEVTSKEPYYKDIPKSWIVASNDIWGTYVINVSVPAYADFFATKVVEPQWTRGYRGFFFDTMDSYERYAMTSADQAKQQVGIVNIIKAVKAHYPNASLIFNRGFEIMPQVHDVVFAVAFESLYASWDNAAKKYVAVDPDNRSRLLAKVKEIKELDPNIPFISIEYCSPTPANNTCQQNAIENVKAHGVIPYVADGLLMTIGRST</sequence>
<dbReference type="SUPFAM" id="SSF51445">
    <property type="entry name" value="(Trans)glycosidases"/>
    <property type="match status" value="1"/>
</dbReference>
<dbReference type="InterPro" id="IPR004352">
    <property type="entry name" value="GH114_TIM-barrel"/>
</dbReference>
<dbReference type="WBParaSite" id="PSAMB.scaffold3198size19285.g20642.t1">
    <property type="protein sequence ID" value="PSAMB.scaffold3198size19285.g20642.t1"/>
    <property type="gene ID" value="PSAMB.scaffold3198size19285.g20642"/>
</dbReference>
<organism evidence="3 4">
    <name type="scientific">Plectus sambesii</name>
    <dbReference type="NCBI Taxonomy" id="2011161"/>
    <lineage>
        <taxon>Eukaryota</taxon>
        <taxon>Metazoa</taxon>
        <taxon>Ecdysozoa</taxon>
        <taxon>Nematoda</taxon>
        <taxon>Chromadorea</taxon>
        <taxon>Plectida</taxon>
        <taxon>Plectina</taxon>
        <taxon>Plectoidea</taxon>
        <taxon>Plectidae</taxon>
        <taxon>Plectus</taxon>
    </lineage>
</organism>
<evidence type="ECO:0000313" key="4">
    <source>
        <dbReference type="WBParaSite" id="PSAMB.scaffold3198size19285.g20642.t1"/>
    </source>
</evidence>
<dbReference type="PANTHER" id="PTHR35882">
    <property type="entry name" value="PELA"/>
    <property type="match status" value="1"/>
</dbReference>
<reference evidence="4" key="1">
    <citation type="submission" date="2022-11" db="UniProtKB">
        <authorList>
            <consortium name="WormBaseParasite"/>
        </authorList>
    </citation>
    <scope>IDENTIFICATION</scope>
</reference>
<protein>
    <submittedName>
        <fullName evidence="4">Glycoside-hydrolase family GH114 TIM-barrel domain-containing protein</fullName>
    </submittedName>
</protein>
<dbReference type="AlphaFoldDB" id="A0A914W431"/>
<dbReference type="Proteomes" id="UP000887566">
    <property type="component" value="Unplaced"/>
</dbReference>
<dbReference type="PANTHER" id="PTHR35882:SF2">
    <property type="entry name" value="PELA"/>
    <property type="match status" value="1"/>
</dbReference>